<name>A0A2A2G172_9RHOB</name>
<dbReference type="AlphaFoldDB" id="A0A2A2G172"/>
<dbReference type="EMBL" id="NSJZ01000164">
    <property type="protein sequence ID" value="PAU90599.1"/>
    <property type="molecule type" value="Genomic_DNA"/>
</dbReference>
<comment type="caution">
    <text evidence="2">The sequence shown here is derived from an EMBL/GenBank/DDBJ whole genome shotgun (WGS) entry which is preliminary data.</text>
</comment>
<evidence type="ECO:0000313" key="2">
    <source>
        <dbReference type="EMBL" id="PAU90599.1"/>
    </source>
</evidence>
<reference evidence="2 3" key="1">
    <citation type="submission" date="2017-09" db="EMBL/GenBank/DDBJ databases">
        <title>Paracoccus alkalisoli sp. nov., isolated from saline alkaline soil.</title>
        <authorList>
            <person name="Dong X."/>
            <person name="Zhang G."/>
        </authorList>
    </citation>
    <scope>NUCLEOTIDE SEQUENCE [LARGE SCALE GENOMIC DNA]</scope>
    <source>
        <strain evidence="2 3">WN007</strain>
    </source>
</reference>
<proteinExistence type="predicted"/>
<feature type="region of interest" description="Disordered" evidence="1">
    <location>
        <begin position="1"/>
        <end position="22"/>
    </location>
</feature>
<evidence type="ECO:0000256" key="1">
    <source>
        <dbReference type="SAM" id="MobiDB-lite"/>
    </source>
</evidence>
<sequence length="86" mass="9972">QAMLEAHLETQEEPRMSTQSEDYQNLEKLERQLVEERRFEVARLARNDMSLMDAGQRVIELNAMLEAVRAAKKEEYEIQGISGMMG</sequence>
<protein>
    <submittedName>
        <fullName evidence="2">Uncharacterized protein</fullName>
    </submittedName>
</protein>
<feature type="compositionally biased region" description="Basic and acidic residues" evidence="1">
    <location>
        <begin position="1"/>
        <end position="15"/>
    </location>
</feature>
<dbReference type="Proteomes" id="UP000218023">
    <property type="component" value="Unassembled WGS sequence"/>
</dbReference>
<organism evidence="2 3">
    <name type="scientific">Paracoccus salipaludis</name>
    <dbReference type="NCBI Taxonomy" id="2032623"/>
    <lineage>
        <taxon>Bacteria</taxon>
        <taxon>Pseudomonadati</taxon>
        <taxon>Pseudomonadota</taxon>
        <taxon>Alphaproteobacteria</taxon>
        <taxon>Rhodobacterales</taxon>
        <taxon>Paracoccaceae</taxon>
        <taxon>Paracoccus</taxon>
    </lineage>
</organism>
<evidence type="ECO:0000313" key="3">
    <source>
        <dbReference type="Proteomes" id="UP000218023"/>
    </source>
</evidence>
<keyword evidence="3" id="KW-1185">Reference proteome</keyword>
<gene>
    <name evidence="2" type="ORF">CK240_18005</name>
</gene>
<dbReference type="RefSeq" id="WP_205957944.1">
    <property type="nucleotide sequence ID" value="NZ_NSJZ01000164.1"/>
</dbReference>
<feature type="non-terminal residue" evidence="2">
    <location>
        <position position="1"/>
    </location>
</feature>
<accession>A0A2A2G172</accession>